<sequence length="77" mass="8973">MVKLLPIKKITTNNGNAIFRVLIVFIVLNFMFANKTSSKEKGLMNYKSHIKNYMALKGFKICDMVNKVYSMLFYRCP</sequence>
<reference evidence="3" key="1">
    <citation type="journal article" date="2019" name="Int. J. Syst. Evol. Microbiol.">
        <title>The Global Catalogue of Microorganisms (GCM) 10K type strain sequencing project: providing services to taxonomists for standard genome sequencing and annotation.</title>
        <authorList>
            <consortium name="The Broad Institute Genomics Platform"/>
            <consortium name="The Broad Institute Genome Sequencing Center for Infectious Disease"/>
            <person name="Wu L."/>
            <person name="Ma J."/>
        </authorList>
    </citation>
    <scope>NUCLEOTIDE SEQUENCE [LARGE SCALE GENOMIC DNA]</scope>
    <source>
        <strain evidence="3">JCM 15974</strain>
    </source>
</reference>
<name>A0ABP3TYM1_9FLAO</name>
<keyword evidence="1" id="KW-0812">Transmembrane</keyword>
<protein>
    <submittedName>
        <fullName evidence="2">Uncharacterized protein</fullName>
    </submittedName>
</protein>
<evidence type="ECO:0000313" key="2">
    <source>
        <dbReference type="EMBL" id="GAA0720862.1"/>
    </source>
</evidence>
<organism evidence="2 3">
    <name type="scientific">Aquimarina litoralis</name>
    <dbReference type="NCBI Taxonomy" id="584605"/>
    <lineage>
        <taxon>Bacteria</taxon>
        <taxon>Pseudomonadati</taxon>
        <taxon>Bacteroidota</taxon>
        <taxon>Flavobacteriia</taxon>
        <taxon>Flavobacteriales</taxon>
        <taxon>Flavobacteriaceae</taxon>
        <taxon>Aquimarina</taxon>
    </lineage>
</organism>
<accession>A0ABP3TYM1</accession>
<dbReference type="Proteomes" id="UP001501758">
    <property type="component" value="Unassembled WGS sequence"/>
</dbReference>
<keyword evidence="1" id="KW-0472">Membrane</keyword>
<keyword evidence="1" id="KW-1133">Transmembrane helix</keyword>
<gene>
    <name evidence="2" type="ORF">GCM10009430_21480</name>
</gene>
<comment type="caution">
    <text evidence="2">The sequence shown here is derived from an EMBL/GenBank/DDBJ whole genome shotgun (WGS) entry which is preliminary data.</text>
</comment>
<keyword evidence="3" id="KW-1185">Reference proteome</keyword>
<dbReference type="EMBL" id="BAAAGE010000002">
    <property type="protein sequence ID" value="GAA0720862.1"/>
    <property type="molecule type" value="Genomic_DNA"/>
</dbReference>
<proteinExistence type="predicted"/>
<evidence type="ECO:0000256" key="1">
    <source>
        <dbReference type="SAM" id="Phobius"/>
    </source>
</evidence>
<feature type="transmembrane region" description="Helical" evidence="1">
    <location>
        <begin position="17"/>
        <end position="34"/>
    </location>
</feature>
<evidence type="ECO:0000313" key="3">
    <source>
        <dbReference type="Proteomes" id="UP001501758"/>
    </source>
</evidence>